<sequence length="211" mass="22654">MQINPAPLHLAQSVLVGLSLALSIAILGTAAHTLAVFNKQQSSNPWWLPLWPQHFDVHGTKGLVGSAATVTILSIAFLVAALVPKFNLLGRPTLRALLGLGTAFPSALITLITLIYAHILNSDAPEIDTIQTWTCKYKGSSPLEQDIPLPKGMGNGNFGSLCQQSKFTLYGTLVVCLLTCGSVVLTFVTWLASKWAGRQSRKEMEMAGQQS</sequence>
<evidence type="ECO:0000313" key="2">
    <source>
        <dbReference type="EMBL" id="KAF1994547.1"/>
    </source>
</evidence>
<keyword evidence="1" id="KW-1133">Transmembrane helix</keyword>
<dbReference type="AlphaFoldDB" id="A0A6A5W043"/>
<keyword evidence="1" id="KW-0472">Membrane</keyword>
<reference evidence="2" key="1">
    <citation type="journal article" date="2020" name="Stud. Mycol.">
        <title>101 Dothideomycetes genomes: a test case for predicting lifestyles and emergence of pathogens.</title>
        <authorList>
            <person name="Haridas S."/>
            <person name="Albert R."/>
            <person name="Binder M."/>
            <person name="Bloem J."/>
            <person name="Labutti K."/>
            <person name="Salamov A."/>
            <person name="Andreopoulos B."/>
            <person name="Baker S."/>
            <person name="Barry K."/>
            <person name="Bills G."/>
            <person name="Bluhm B."/>
            <person name="Cannon C."/>
            <person name="Castanera R."/>
            <person name="Culley D."/>
            <person name="Daum C."/>
            <person name="Ezra D."/>
            <person name="Gonzalez J."/>
            <person name="Henrissat B."/>
            <person name="Kuo A."/>
            <person name="Liang C."/>
            <person name="Lipzen A."/>
            <person name="Lutzoni F."/>
            <person name="Magnuson J."/>
            <person name="Mondo S."/>
            <person name="Nolan M."/>
            <person name="Ohm R."/>
            <person name="Pangilinan J."/>
            <person name="Park H.-J."/>
            <person name="Ramirez L."/>
            <person name="Alfaro M."/>
            <person name="Sun H."/>
            <person name="Tritt A."/>
            <person name="Yoshinaga Y."/>
            <person name="Zwiers L.-H."/>
            <person name="Turgeon B."/>
            <person name="Goodwin S."/>
            <person name="Spatafora J."/>
            <person name="Crous P."/>
            <person name="Grigoriev I."/>
        </authorList>
    </citation>
    <scope>NUCLEOTIDE SEQUENCE</scope>
    <source>
        <strain evidence="2">CBS 123094</strain>
    </source>
</reference>
<gene>
    <name evidence="2" type="ORF">P154DRAFT_447374</name>
</gene>
<evidence type="ECO:0000256" key="1">
    <source>
        <dbReference type="SAM" id="Phobius"/>
    </source>
</evidence>
<proteinExistence type="predicted"/>
<dbReference type="Proteomes" id="UP000799779">
    <property type="component" value="Unassembled WGS sequence"/>
</dbReference>
<feature type="transmembrane region" description="Helical" evidence="1">
    <location>
        <begin position="167"/>
        <end position="192"/>
    </location>
</feature>
<keyword evidence="1" id="KW-0812">Transmembrane</keyword>
<name>A0A6A5W043_9PLEO</name>
<keyword evidence="3" id="KW-1185">Reference proteome</keyword>
<evidence type="ECO:0008006" key="4">
    <source>
        <dbReference type="Google" id="ProtNLM"/>
    </source>
</evidence>
<evidence type="ECO:0000313" key="3">
    <source>
        <dbReference type="Proteomes" id="UP000799779"/>
    </source>
</evidence>
<feature type="transmembrane region" description="Helical" evidence="1">
    <location>
        <begin position="59"/>
        <end position="84"/>
    </location>
</feature>
<organism evidence="2 3">
    <name type="scientific">Amniculicola lignicola CBS 123094</name>
    <dbReference type="NCBI Taxonomy" id="1392246"/>
    <lineage>
        <taxon>Eukaryota</taxon>
        <taxon>Fungi</taxon>
        <taxon>Dikarya</taxon>
        <taxon>Ascomycota</taxon>
        <taxon>Pezizomycotina</taxon>
        <taxon>Dothideomycetes</taxon>
        <taxon>Pleosporomycetidae</taxon>
        <taxon>Pleosporales</taxon>
        <taxon>Amniculicolaceae</taxon>
        <taxon>Amniculicola</taxon>
    </lineage>
</organism>
<feature type="transmembrane region" description="Helical" evidence="1">
    <location>
        <begin position="96"/>
        <end position="119"/>
    </location>
</feature>
<accession>A0A6A5W043</accession>
<dbReference type="EMBL" id="ML977656">
    <property type="protein sequence ID" value="KAF1994547.1"/>
    <property type="molecule type" value="Genomic_DNA"/>
</dbReference>
<protein>
    <recommendedName>
        <fullName evidence="4">MARVEL domain-containing protein</fullName>
    </recommendedName>
</protein>
<dbReference type="OrthoDB" id="3890746at2759"/>